<dbReference type="AlphaFoldDB" id="A0AAW0GU84"/>
<dbReference type="Proteomes" id="UP001385951">
    <property type="component" value="Unassembled WGS sequence"/>
</dbReference>
<organism evidence="1 2">
    <name type="scientific">Cerrena zonata</name>
    <dbReference type="NCBI Taxonomy" id="2478898"/>
    <lineage>
        <taxon>Eukaryota</taxon>
        <taxon>Fungi</taxon>
        <taxon>Dikarya</taxon>
        <taxon>Basidiomycota</taxon>
        <taxon>Agaricomycotina</taxon>
        <taxon>Agaricomycetes</taxon>
        <taxon>Polyporales</taxon>
        <taxon>Cerrenaceae</taxon>
        <taxon>Cerrena</taxon>
    </lineage>
</organism>
<sequence length="63" mass="7234">MSTLSRASQPPDPYTNGIVLLQGFLQYFCQGIIFAQALKFWKRSSNDTMYLRCFVALLVLLAW</sequence>
<evidence type="ECO:0000313" key="2">
    <source>
        <dbReference type="Proteomes" id="UP001385951"/>
    </source>
</evidence>
<proteinExistence type="predicted"/>
<gene>
    <name evidence="1" type="ORF">QCA50_000961</name>
</gene>
<protein>
    <submittedName>
        <fullName evidence="1">Uncharacterized protein</fullName>
    </submittedName>
</protein>
<accession>A0AAW0GU84</accession>
<name>A0AAW0GU84_9APHY</name>
<dbReference type="EMBL" id="JASBNA010000001">
    <property type="protein sequence ID" value="KAK7696307.1"/>
    <property type="molecule type" value="Genomic_DNA"/>
</dbReference>
<evidence type="ECO:0000313" key="1">
    <source>
        <dbReference type="EMBL" id="KAK7696307.1"/>
    </source>
</evidence>
<reference evidence="1 2" key="1">
    <citation type="submission" date="2022-09" db="EMBL/GenBank/DDBJ databases">
        <authorList>
            <person name="Palmer J.M."/>
        </authorList>
    </citation>
    <scope>NUCLEOTIDE SEQUENCE [LARGE SCALE GENOMIC DNA]</scope>
    <source>
        <strain evidence="1 2">DSM 7382</strain>
    </source>
</reference>
<comment type="caution">
    <text evidence="1">The sequence shown here is derived from an EMBL/GenBank/DDBJ whole genome shotgun (WGS) entry which is preliminary data.</text>
</comment>
<keyword evidence="2" id="KW-1185">Reference proteome</keyword>